<sequence>MAVAIRKARPDAEITPRDVKGFSKVVQVLRTGDVDLQATVSEGGVKAEKATQEMLARLQSPAKREPADEEDKVS</sequence>
<proteinExistence type="predicted"/>
<dbReference type="AlphaFoldDB" id="A0A1G8G4T5"/>
<gene>
    <name evidence="1" type="ORF">SAMN05216272_10411</name>
</gene>
<accession>A0A1G8G4T5</accession>
<name>A0A1G8G4T5_9PSED</name>
<organism evidence="1 2">
    <name type="scientific">Pseudomonas panipatensis</name>
    <dbReference type="NCBI Taxonomy" id="428992"/>
    <lineage>
        <taxon>Bacteria</taxon>
        <taxon>Pseudomonadati</taxon>
        <taxon>Pseudomonadota</taxon>
        <taxon>Gammaproteobacteria</taxon>
        <taxon>Pseudomonadales</taxon>
        <taxon>Pseudomonadaceae</taxon>
        <taxon>Pseudomonas</taxon>
    </lineage>
</organism>
<evidence type="ECO:0000313" key="2">
    <source>
        <dbReference type="Proteomes" id="UP000199636"/>
    </source>
</evidence>
<dbReference type="Proteomes" id="UP000199636">
    <property type="component" value="Unassembled WGS sequence"/>
</dbReference>
<dbReference type="EMBL" id="FNDS01000004">
    <property type="protein sequence ID" value="SDH89448.1"/>
    <property type="molecule type" value="Genomic_DNA"/>
</dbReference>
<protein>
    <submittedName>
        <fullName evidence="1">Uncharacterized protein</fullName>
    </submittedName>
</protein>
<reference evidence="2" key="1">
    <citation type="submission" date="2016-10" db="EMBL/GenBank/DDBJ databases">
        <authorList>
            <person name="Varghese N."/>
            <person name="Submissions S."/>
        </authorList>
    </citation>
    <scope>NUCLEOTIDE SEQUENCE [LARGE SCALE GENOMIC DNA]</scope>
    <source>
        <strain evidence="2">CCM 7469</strain>
    </source>
</reference>
<keyword evidence="2" id="KW-1185">Reference proteome</keyword>
<evidence type="ECO:0000313" key="1">
    <source>
        <dbReference type="EMBL" id="SDH89448.1"/>
    </source>
</evidence>